<evidence type="ECO:0000256" key="1">
    <source>
        <dbReference type="SAM" id="MobiDB-lite"/>
    </source>
</evidence>
<keyword evidence="4" id="KW-1185">Reference proteome</keyword>
<sequence>MPQGGGYGGPGGPAGPVPGGAPAKSRRRWWPLTVIAVVLVAALVAGGLLYRHSQRDAPPGPLGWSADDVADKTDGGDFTDCDFGDDFYESAGIRDSEVHSPEKCTGTVHAGTARIPVDITTTEAKEADVPDDAGAADLPGLEDWKMLRTSTGGDGEWWDNGAACNLYGRGSLKGVHLRATGDCAFIAPAARQLSNLAKQYEFDTTDHDLFDFSSPEYIEVGTADGKADTEEFSKRLANAKPREEEIDPDTPDFPGSGLKLNEFETVADTGSGKGKICAHTTYRLGEDVNDAPHFSTPKMWLMAPTGEVVKLIEPRSSYRMSPGDTHDIDYCGQTFRSISGEFDAVLIVFPTDTSGSFSHDESEDALASETFWKVPVKL</sequence>
<proteinExistence type="predicted"/>
<protein>
    <submittedName>
        <fullName evidence="3">Uncharacterized protein</fullName>
    </submittedName>
</protein>
<evidence type="ECO:0000313" key="3">
    <source>
        <dbReference type="EMBL" id="APT88968.1"/>
    </source>
</evidence>
<organism evidence="3 4">
    <name type="scientific">Corynebacterium frankenforstense DSM 45800</name>
    <dbReference type="NCBI Taxonomy" id="1437875"/>
    <lineage>
        <taxon>Bacteria</taxon>
        <taxon>Bacillati</taxon>
        <taxon>Actinomycetota</taxon>
        <taxon>Actinomycetes</taxon>
        <taxon>Mycobacteriales</taxon>
        <taxon>Corynebacteriaceae</taxon>
        <taxon>Corynebacterium</taxon>
    </lineage>
</organism>
<name>A0A1L7CT74_9CORY</name>
<dbReference type="KEGG" id="cfk:CFRA_06560"/>
<accession>A0A1L7CT74</accession>
<keyword evidence="2" id="KW-0812">Transmembrane</keyword>
<evidence type="ECO:0000256" key="2">
    <source>
        <dbReference type="SAM" id="Phobius"/>
    </source>
</evidence>
<keyword evidence="2" id="KW-0472">Membrane</keyword>
<feature type="transmembrane region" description="Helical" evidence="2">
    <location>
        <begin position="29"/>
        <end position="50"/>
    </location>
</feature>
<keyword evidence="2" id="KW-1133">Transmembrane helix</keyword>
<dbReference type="Proteomes" id="UP000185434">
    <property type="component" value="Chromosome"/>
</dbReference>
<reference evidence="3 4" key="1">
    <citation type="submission" date="2014-08" db="EMBL/GenBank/DDBJ databases">
        <title>Complete genome sequence of Corynebacterium frankenforstense ST18(T) (=DSM 45800(T)), isolated from raw cow milk.</title>
        <authorList>
            <person name="Ruckert C."/>
            <person name="Albersmeier A."/>
            <person name="Winkler A."/>
            <person name="Lipski A."/>
            <person name="Kalinowski J."/>
        </authorList>
    </citation>
    <scope>NUCLEOTIDE SEQUENCE [LARGE SCALE GENOMIC DNA]</scope>
    <source>
        <strain evidence="3 4">ST18</strain>
    </source>
</reference>
<feature type="compositionally biased region" description="Gly residues" evidence="1">
    <location>
        <begin position="1"/>
        <end position="18"/>
    </location>
</feature>
<evidence type="ECO:0000313" key="4">
    <source>
        <dbReference type="Proteomes" id="UP000185434"/>
    </source>
</evidence>
<dbReference type="EMBL" id="CP009247">
    <property type="protein sequence ID" value="APT88968.1"/>
    <property type="molecule type" value="Genomic_DNA"/>
</dbReference>
<gene>
    <name evidence="3" type="ORF">CFRA_06560</name>
</gene>
<dbReference type="AlphaFoldDB" id="A0A1L7CT74"/>
<feature type="region of interest" description="Disordered" evidence="1">
    <location>
        <begin position="1"/>
        <end position="23"/>
    </location>
</feature>